<proteinExistence type="predicted"/>
<reference evidence="2" key="1">
    <citation type="submission" date="2016-10" db="EMBL/GenBank/DDBJ databases">
        <authorList>
            <person name="Varghese N."/>
            <person name="Submissions S."/>
        </authorList>
    </citation>
    <scope>NUCLEOTIDE SEQUENCE [LARGE SCALE GENOMIC DNA]</scope>
    <source>
        <strain evidence="2">GAS369</strain>
    </source>
</reference>
<protein>
    <submittedName>
        <fullName evidence="1">Uncharacterized protein</fullName>
    </submittedName>
</protein>
<name>A0A1H1XKD5_9BRAD</name>
<dbReference type="Proteomes" id="UP000243904">
    <property type="component" value="Chromosome I"/>
</dbReference>
<dbReference type="AlphaFoldDB" id="A0A1H1XKD5"/>
<keyword evidence="2" id="KW-1185">Reference proteome</keyword>
<sequence length="86" mass="9548">MSFPPLNLYTFAAARGQFLRPGVQALLKSASVGLYFDFANPHAPVLRREAAALRKQLDALLFGEPSRPAQTERPALTIVRRRRSIA</sequence>
<dbReference type="RefSeq" id="WP_079568510.1">
    <property type="nucleotide sequence ID" value="NZ_LT629750.1"/>
</dbReference>
<dbReference type="EMBL" id="LT629750">
    <property type="protein sequence ID" value="SDT09717.1"/>
    <property type="molecule type" value="Genomic_DNA"/>
</dbReference>
<gene>
    <name evidence="1" type="ORF">SAMN05444158_4370</name>
</gene>
<accession>A0A1H1XKD5</accession>
<evidence type="ECO:0000313" key="1">
    <source>
        <dbReference type="EMBL" id="SDT09717.1"/>
    </source>
</evidence>
<evidence type="ECO:0000313" key="2">
    <source>
        <dbReference type="Proteomes" id="UP000243904"/>
    </source>
</evidence>
<organism evidence="1 2">
    <name type="scientific">Bradyrhizobium canariense</name>
    <dbReference type="NCBI Taxonomy" id="255045"/>
    <lineage>
        <taxon>Bacteria</taxon>
        <taxon>Pseudomonadati</taxon>
        <taxon>Pseudomonadota</taxon>
        <taxon>Alphaproteobacteria</taxon>
        <taxon>Hyphomicrobiales</taxon>
        <taxon>Nitrobacteraceae</taxon>
        <taxon>Bradyrhizobium</taxon>
    </lineage>
</organism>